<evidence type="ECO:0000313" key="5">
    <source>
        <dbReference type="Proteomes" id="UP000694257"/>
    </source>
</evidence>
<dbReference type="PANTHER" id="PTHR16305">
    <property type="entry name" value="TESTICULAR SOLUBLE ADENYLYL CYCLASE"/>
    <property type="match status" value="1"/>
</dbReference>
<accession>A0ABX8RZG3</accession>
<keyword evidence="2" id="KW-0067">ATP-binding</keyword>
<evidence type="ECO:0000313" key="4">
    <source>
        <dbReference type="EMBL" id="QXN95047.1"/>
    </source>
</evidence>
<dbReference type="InterPro" id="IPR041664">
    <property type="entry name" value="AAA_16"/>
</dbReference>
<dbReference type="EMBL" id="CP078145">
    <property type="protein sequence ID" value="QXN95047.1"/>
    <property type="molecule type" value="Genomic_DNA"/>
</dbReference>
<dbReference type="PANTHER" id="PTHR16305:SF28">
    <property type="entry name" value="GUANYLATE CYCLASE DOMAIN-CONTAINING PROTEIN"/>
    <property type="match status" value="1"/>
</dbReference>
<gene>
    <name evidence="4" type="ORF">KV110_19570</name>
</gene>
<reference evidence="4 5" key="1">
    <citation type="submission" date="2021-07" db="EMBL/GenBank/DDBJ databases">
        <title>Whole Genome Sequence of Nocardia Iowensis.</title>
        <authorList>
            <person name="Lamm A."/>
            <person name="Collins-Fairclough A.M."/>
            <person name="Bunk B."/>
            <person name="Sproer C."/>
        </authorList>
    </citation>
    <scope>NUCLEOTIDE SEQUENCE [LARGE SCALE GENOMIC DNA]</scope>
    <source>
        <strain evidence="4 5">NRRL 5646</strain>
    </source>
</reference>
<evidence type="ECO:0000259" key="3">
    <source>
        <dbReference type="SMART" id="SM00382"/>
    </source>
</evidence>
<protein>
    <submittedName>
        <fullName evidence="4">AAA family ATPase</fullName>
    </submittedName>
</protein>
<sequence>MARTRLIGRDHPAALLREELRRTVSSHGGLVLVSGEAGIGKTALVTEVVGEFDDSDVLVLTATAWSGDGTPGFWPWVQVLRGLRRAAAPGQWAAVDDAAGNALSFLIGEAEQPDAAAASAFRIGDAVTEALVTACALRPVFVVIDDLHRADPESVKLLAFVARHSWFERLAIVGTVRDTDLEATEHPLRKVFGELVTVARTIELTGLPIEATASLVTALTGERPADNVVHTLHTLSGGNPFLIEQAARLWHAGSQLDTLTPGVRETLDARLTPLPVAAIDILTTAALVGREFTTQVVAAGTGREVAVVTELLAAATRARLVIALDGDRHTFVHDLIRETLVARIGETEARKRHAAVLSALERLPREVSGATPSDLAHHAYFAADAIDDERTLRYLLDAARDACGRLAAGEVAKHYRRALTRIPDEHTELRGAVGLSLAAAYSGSGELAAARRTYEALLTTARASSAAELFARAALGLHELGMPAPEREAEREIELMDQAHRLLLAERPPTDPLAVQVLAAATRVRVHTGYAARREAVDRMSAETVRLARESGDDTALGSSLLARHDAIWQPGTAADRLGLADELVHLGRRGYRDDLELRGSLLRFTALLELGEPRAHSELATFGAQADRARLPRFRFIALSRSGALATLSGRFAEARTMIDDAYSLGERLGEVDRVPLWLEQRWALALFGGDLDEADAFVDRYRDMAGDYIAVVDVITAARRGDTERIRRRINAIQALHELLPRHFHSAILVAQAHAALALDDADLRKAVRARLVPLAEWWAVVAGGGAVYGPYAYWLGRLAAADGERDVAVEQLTAAMRSAQRMRAQPWIDAAQHQLRLLSHREQVAPPQPSPPPPDNEFRLDGAVWTLRFADRTVHVPDAKGLRDLHVLLTHPGHDIPSLELFGAPDNTGTLRAARSFGSDPVLDDRAKADYQRRLTTLDAEIDRAVEVGHDDRAAELDRERAALIDELRRTAGLAGRTRHLGDDAERARKTVSARVRDTLRRLDQLHPELAEHLRAGVSLGLVCRYQPHREVRWRL</sequence>
<feature type="domain" description="AAA+ ATPase" evidence="3">
    <location>
        <begin position="27"/>
        <end position="197"/>
    </location>
</feature>
<proteinExistence type="predicted"/>
<dbReference type="Pfam" id="PF13191">
    <property type="entry name" value="AAA_16"/>
    <property type="match status" value="1"/>
</dbReference>
<dbReference type="SMART" id="SM00382">
    <property type="entry name" value="AAA"/>
    <property type="match status" value="1"/>
</dbReference>
<evidence type="ECO:0000256" key="1">
    <source>
        <dbReference type="ARBA" id="ARBA00022741"/>
    </source>
</evidence>
<keyword evidence="5" id="KW-1185">Reference proteome</keyword>
<dbReference type="Proteomes" id="UP000694257">
    <property type="component" value="Chromosome"/>
</dbReference>
<organism evidence="4 5">
    <name type="scientific">Nocardia iowensis</name>
    <dbReference type="NCBI Taxonomy" id="204891"/>
    <lineage>
        <taxon>Bacteria</taxon>
        <taxon>Bacillati</taxon>
        <taxon>Actinomycetota</taxon>
        <taxon>Actinomycetes</taxon>
        <taxon>Mycobacteriales</taxon>
        <taxon>Nocardiaceae</taxon>
        <taxon>Nocardia</taxon>
    </lineage>
</organism>
<name>A0ABX8RZG3_NOCIO</name>
<dbReference type="InterPro" id="IPR003593">
    <property type="entry name" value="AAA+_ATPase"/>
</dbReference>
<keyword evidence="1" id="KW-0547">Nucleotide-binding</keyword>
<dbReference type="RefSeq" id="WP_218477798.1">
    <property type="nucleotide sequence ID" value="NZ_BAABJN010000008.1"/>
</dbReference>
<evidence type="ECO:0000256" key="2">
    <source>
        <dbReference type="ARBA" id="ARBA00022840"/>
    </source>
</evidence>